<keyword evidence="1" id="KW-1133">Transmembrane helix</keyword>
<protein>
    <submittedName>
        <fullName evidence="2">Multipass membrane protein</fullName>
    </submittedName>
</protein>
<sequence>MSTIFSRLMKDVTGGYTPTKIVRFTLMAFAILDAAAHLYASPATYPLVTFWLEIEVSAFIIIAIVFLLGLKIWYIPSILFTLFNLVVYLISGIIPMPPISGAPLVGHVQFASYSFGRAFSLVAWIYIIIVGLVMLRYDNGSKLNDLLKDDEN</sequence>
<dbReference type="RefSeq" id="WP_148689503.1">
    <property type="nucleotide sequence ID" value="NZ_LT671858.1"/>
</dbReference>
<feature type="transmembrane region" description="Helical" evidence="1">
    <location>
        <begin position="21"/>
        <end position="39"/>
    </location>
</feature>
<evidence type="ECO:0000313" key="2">
    <source>
        <dbReference type="EMBL" id="SIM36778.1"/>
    </source>
</evidence>
<proteinExistence type="predicted"/>
<keyword evidence="1" id="KW-0472">Membrane</keyword>
<name>A0A1N5SL24_9ARCH</name>
<evidence type="ECO:0000313" key="3">
    <source>
        <dbReference type="Proteomes" id="UP000195607"/>
    </source>
</evidence>
<dbReference type="GeneID" id="41587573"/>
<feature type="transmembrane region" description="Helical" evidence="1">
    <location>
        <begin position="45"/>
        <end position="68"/>
    </location>
</feature>
<accession>A0A1N5SL24</accession>
<feature type="transmembrane region" description="Helical" evidence="1">
    <location>
        <begin position="114"/>
        <end position="135"/>
    </location>
</feature>
<feature type="transmembrane region" description="Helical" evidence="1">
    <location>
        <begin position="73"/>
        <end position="94"/>
    </location>
</feature>
<reference evidence="2 3" key="1">
    <citation type="submission" date="2016-04" db="EMBL/GenBank/DDBJ databases">
        <authorList>
            <person name="Evans L.H."/>
            <person name="Alamgir A."/>
            <person name="Owens N."/>
            <person name="Weber N.D."/>
            <person name="Virtaneva K."/>
            <person name="Barbian K."/>
            <person name="Babar A."/>
            <person name="Rosenke K."/>
        </authorList>
    </citation>
    <scope>NUCLEOTIDE SEQUENCE [LARGE SCALE GENOMIC DNA]</scope>
    <source>
        <strain evidence="3">S5(T) (JCM 30642 \VKM B-2941)</strain>
    </source>
</reference>
<evidence type="ECO:0000256" key="1">
    <source>
        <dbReference type="SAM" id="Phobius"/>
    </source>
</evidence>
<dbReference type="EMBL" id="LT671858">
    <property type="protein sequence ID" value="SIM36778.1"/>
    <property type="molecule type" value="Genomic_DNA"/>
</dbReference>
<dbReference type="AlphaFoldDB" id="A0A1N5SL24"/>
<dbReference type="Proteomes" id="UP000195607">
    <property type="component" value="Chromosome I"/>
</dbReference>
<organism evidence="2 3">
    <name type="scientific">Cuniculiplasma divulgatum</name>
    <dbReference type="NCBI Taxonomy" id="1673428"/>
    <lineage>
        <taxon>Archaea</taxon>
        <taxon>Methanobacteriati</taxon>
        <taxon>Thermoplasmatota</taxon>
        <taxon>Thermoplasmata</taxon>
        <taxon>Thermoplasmatales</taxon>
        <taxon>Cuniculiplasmataceae</taxon>
        <taxon>Cuniculiplasma</taxon>
    </lineage>
</organism>
<gene>
    <name evidence="2" type="ORF">CSP5_0270</name>
</gene>
<keyword evidence="1" id="KW-0812">Transmembrane</keyword>